<evidence type="ECO:0000259" key="1">
    <source>
        <dbReference type="Pfam" id="PF12697"/>
    </source>
</evidence>
<dbReference type="InterPro" id="IPR000073">
    <property type="entry name" value="AB_hydrolase_1"/>
</dbReference>
<reference evidence="2 3" key="1">
    <citation type="submission" date="2019-07" db="EMBL/GenBank/DDBJ databases">
        <title>Cryptosporangium phraense sp. nov., isolated from plant litter.</title>
        <authorList>
            <person name="Suriyachadkun C."/>
        </authorList>
    </citation>
    <scope>NUCLEOTIDE SEQUENCE [LARGE SCALE GENOMIC DNA]</scope>
    <source>
        <strain evidence="2 3">A-T 5661</strain>
    </source>
</reference>
<dbReference type="Pfam" id="PF12697">
    <property type="entry name" value="Abhydrolase_6"/>
    <property type="match status" value="1"/>
</dbReference>
<keyword evidence="3" id="KW-1185">Reference proteome</keyword>
<gene>
    <name evidence="2" type="ORF">FL583_06125</name>
</gene>
<dbReference type="SUPFAM" id="SSF53474">
    <property type="entry name" value="alpha/beta-Hydrolases"/>
    <property type="match status" value="1"/>
</dbReference>
<dbReference type="InterPro" id="IPR050228">
    <property type="entry name" value="Carboxylesterase_BioH"/>
</dbReference>
<dbReference type="Proteomes" id="UP000317982">
    <property type="component" value="Unassembled WGS sequence"/>
</dbReference>
<protein>
    <submittedName>
        <fullName evidence="2">Alpha/beta hydrolase</fullName>
    </submittedName>
</protein>
<comment type="caution">
    <text evidence="2">The sequence shown here is derived from an EMBL/GenBank/DDBJ whole genome shotgun (WGS) entry which is preliminary data.</text>
</comment>
<dbReference type="GO" id="GO:0016787">
    <property type="term" value="F:hydrolase activity"/>
    <property type="evidence" value="ECO:0007669"/>
    <property type="project" value="UniProtKB-KW"/>
</dbReference>
<keyword evidence="2" id="KW-0378">Hydrolase</keyword>
<dbReference type="AlphaFoldDB" id="A0A545AXL0"/>
<accession>A0A545AXL0</accession>
<evidence type="ECO:0000313" key="2">
    <source>
        <dbReference type="EMBL" id="TQS46060.1"/>
    </source>
</evidence>
<dbReference type="Gene3D" id="3.40.50.1820">
    <property type="entry name" value="alpha/beta hydrolase"/>
    <property type="match status" value="1"/>
</dbReference>
<feature type="domain" description="AB hydrolase-1" evidence="1">
    <location>
        <begin position="6"/>
        <end position="253"/>
    </location>
</feature>
<dbReference type="EMBL" id="VIRS01000003">
    <property type="protein sequence ID" value="TQS46060.1"/>
    <property type="molecule type" value="Genomic_DNA"/>
</dbReference>
<dbReference type="InParanoid" id="A0A545AXL0"/>
<dbReference type="InterPro" id="IPR029058">
    <property type="entry name" value="AB_hydrolase_fold"/>
</dbReference>
<name>A0A545AXL0_9ACTN</name>
<dbReference type="PANTHER" id="PTHR43194:SF5">
    <property type="entry name" value="PIMELOYL-[ACYL-CARRIER PROTEIN] METHYL ESTER ESTERASE"/>
    <property type="match status" value="1"/>
</dbReference>
<sequence length="264" mass="28297">MAGTPVIFIHGLWLHATSWAPWVELFRENGYDPIAPGWPGEPDTVAEANANPDAVANHGIEDVANHYAAIAEALPVQPVLVGHSFGGLLVQNLLGRNLANAAVAIDAAPIKGVLNLPFSALRVASVALKNPANNHRAVALTPEEFHYGFGNAIPEEESAELYKQWAIPSPGKPLFEAATANFVPHSPAAVDTKNEDRGPLLLIAGGKDHTVPESVVKAEAKLYRKSNAVTDYIQFDDRGHSLTLDHGWRQVAESALAWLRAQGL</sequence>
<dbReference type="RefSeq" id="WP_142703467.1">
    <property type="nucleotide sequence ID" value="NZ_VIRS01000003.1"/>
</dbReference>
<dbReference type="OrthoDB" id="3810256at2"/>
<evidence type="ECO:0000313" key="3">
    <source>
        <dbReference type="Proteomes" id="UP000317982"/>
    </source>
</evidence>
<proteinExistence type="predicted"/>
<dbReference type="PANTHER" id="PTHR43194">
    <property type="entry name" value="HYDROLASE ALPHA/BETA FOLD FAMILY"/>
    <property type="match status" value="1"/>
</dbReference>
<organism evidence="2 3">
    <name type="scientific">Cryptosporangium phraense</name>
    <dbReference type="NCBI Taxonomy" id="2593070"/>
    <lineage>
        <taxon>Bacteria</taxon>
        <taxon>Bacillati</taxon>
        <taxon>Actinomycetota</taxon>
        <taxon>Actinomycetes</taxon>
        <taxon>Cryptosporangiales</taxon>
        <taxon>Cryptosporangiaceae</taxon>
        <taxon>Cryptosporangium</taxon>
    </lineage>
</organism>